<organism evidence="1 2">
    <name type="scientific">Microthlaspi erraticum</name>
    <dbReference type="NCBI Taxonomy" id="1685480"/>
    <lineage>
        <taxon>Eukaryota</taxon>
        <taxon>Viridiplantae</taxon>
        <taxon>Streptophyta</taxon>
        <taxon>Embryophyta</taxon>
        <taxon>Tracheophyta</taxon>
        <taxon>Spermatophyta</taxon>
        <taxon>Magnoliopsida</taxon>
        <taxon>eudicotyledons</taxon>
        <taxon>Gunneridae</taxon>
        <taxon>Pentapetalae</taxon>
        <taxon>rosids</taxon>
        <taxon>malvids</taxon>
        <taxon>Brassicales</taxon>
        <taxon>Brassicaceae</taxon>
        <taxon>Coluteocarpeae</taxon>
        <taxon>Microthlaspi</taxon>
    </lineage>
</organism>
<evidence type="ECO:0000313" key="2">
    <source>
        <dbReference type="Proteomes" id="UP000467841"/>
    </source>
</evidence>
<reference evidence="1" key="1">
    <citation type="submission" date="2020-01" db="EMBL/GenBank/DDBJ databases">
        <authorList>
            <person name="Mishra B."/>
        </authorList>
    </citation>
    <scope>NUCLEOTIDE SEQUENCE [LARGE SCALE GENOMIC DNA]</scope>
</reference>
<gene>
    <name evidence="1" type="ORF">MERR_LOCUS37155</name>
</gene>
<sequence length="125" mass="14249">MTFRFLAHSTTRDVAFNITSKIRPEVGIGQELKSTISTNMSFIVLLTDQLEAETTVWNTQHVSSKQKPIKHKVFWSTLEHLRREEQGRTRCMDAAQLDTQRTKEEVILKTSSTTYSTGQASTRSS</sequence>
<dbReference type="Proteomes" id="UP000467841">
    <property type="component" value="Unassembled WGS sequence"/>
</dbReference>
<comment type="caution">
    <text evidence="1">The sequence shown here is derived from an EMBL/GenBank/DDBJ whole genome shotgun (WGS) entry which is preliminary data.</text>
</comment>
<keyword evidence="2" id="KW-1185">Reference proteome</keyword>
<dbReference type="EMBL" id="CACVBM020001430">
    <property type="protein sequence ID" value="CAA7049920.1"/>
    <property type="molecule type" value="Genomic_DNA"/>
</dbReference>
<protein>
    <submittedName>
        <fullName evidence="1">Uncharacterized protein</fullName>
    </submittedName>
</protein>
<name>A0A6D2KA54_9BRAS</name>
<proteinExistence type="predicted"/>
<evidence type="ECO:0000313" key="1">
    <source>
        <dbReference type="EMBL" id="CAA7049920.1"/>
    </source>
</evidence>
<dbReference type="AlphaFoldDB" id="A0A6D2KA54"/>
<accession>A0A6D2KA54</accession>